<dbReference type="SMART" id="SM00881">
    <property type="entry name" value="CoA_binding"/>
    <property type="match status" value="1"/>
</dbReference>
<dbReference type="GO" id="GO:0000166">
    <property type="term" value="F:nucleotide binding"/>
    <property type="evidence" value="ECO:0007669"/>
    <property type="project" value="UniProtKB-KW"/>
</dbReference>
<dbReference type="GO" id="GO:0009361">
    <property type="term" value="C:succinate-CoA ligase complex (ADP-forming)"/>
    <property type="evidence" value="ECO:0007669"/>
    <property type="project" value="TreeGrafter"/>
</dbReference>
<dbReference type="SUPFAM" id="SSF52210">
    <property type="entry name" value="Succinyl-CoA synthetase domains"/>
    <property type="match status" value="1"/>
</dbReference>
<proteinExistence type="predicted"/>
<dbReference type="InterPro" id="IPR005810">
    <property type="entry name" value="CoA_lig_alpha"/>
</dbReference>
<keyword evidence="2" id="KW-0436">Ligase</keyword>
<evidence type="ECO:0000256" key="2">
    <source>
        <dbReference type="ARBA" id="ARBA00022598"/>
    </source>
</evidence>
<dbReference type="InterPro" id="IPR036291">
    <property type="entry name" value="NAD(P)-bd_dom_sf"/>
</dbReference>
<evidence type="ECO:0000256" key="1">
    <source>
        <dbReference type="ARBA" id="ARBA00022532"/>
    </source>
</evidence>
<feature type="domain" description="CoA-binding" evidence="5">
    <location>
        <begin position="3"/>
        <end position="100"/>
    </location>
</feature>
<dbReference type="InterPro" id="IPR016102">
    <property type="entry name" value="Succinyl-CoA_synth-like"/>
</dbReference>
<comment type="caution">
    <text evidence="6">The sequence shown here is derived from an EMBL/GenBank/DDBJ whole genome shotgun (WGS) entry which is preliminary data.</text>
</comment>
<dbReference type="EMBL" id="MHCX01000008">
    <property type="protein sequence ID" value="OGY30083.1"/>
    <property type="molecule type" value="Genomic_DNA"/>
</dbReference>
<dbReference type="SUPFAM" id="SSF51735">
    <property type="entry name" value="NAD(P)-binding Rossmann-fold domains"/>
    <property type="match status" value="1"/>
</dbReference>
<dbReference type="GO" id="GO:0004775">
    <property type="term" value="F:succinate-CoA ligase (ADP-forming) activity"/>
    <property type="evidence" value="ECO:0007669"/>
    <property type="project" value="TreeGrafter"/>
</dbReference>
<dbReference type="Gene3D" id="3.40.50.720">
    <property type="entry name" value="NAD(P)-binding Rossmann-like Domain"/>
    <property type="match status" value="1"/>
</dbReference>
<keyword evidence="1" id="KW-0816">Tricarboxylic acid cycle</keyword>
<dbReference type="InterPro" id="IPR033847">
    <property type="entry name" value="Citrt_syn/SCS-alpha_CS"/>
</dbReference>
<dbReference type="Proteomes" id="UP000177821">
    <property type="component" value="Unassembled WGS sequence"/>
</dbReference>
<dbReference type="PANTHER" id="PTHR11117">
    <property type="entry name" value="SUCCINYL-COA LIGASE SUBUNIT ALPHA"/>
    <property type="match status" value="1"/>
</dbReference>
<evidence type="ECO:0000313" key="6">
    <source>
        <dbReference type="EMBL" id="OGY30083.1"/>
    </source>
</evidence>
<evidence type="ECO:0000256" key="4">
    <source>
        <dbReference type="PIRSR" id="PIRSR001553-1"/>
    </source>
</evidence>
<dbReference type="GO" id="GO:0004776">
    <property type="term" value="F:succinate-CoA ligase (GDP-forming) activity"/>
    <property type="evidence" value="ECO:0007669"/>
    <property type="project" value="TreeGrafter"/>
</dbReference>
<name>A0A1G1WQT7_9BACT</name>
<organism evidence="6 7">
    <name type="scientific">Candidatus Woykebacteria bacterium RIFCSPHIGHO2_02_FULL_43_16b</name>
    <dbReference type="NCBI Taxonomy" id="1802601"/>
    <lineage>
        <taxon>Bacteria</taxon>
        <taxon>Candidatus Woykeibacteriota</taxon>
    </lineage>
</organism>
<dbReference type="GO" id="GO:0006099">
    <property type="term" value="P:tricarboxylic acid cycle"/>
    <property type="evidence" value="ECO:0007669"/>
    <property type="project" value="UniProtKB-KW"/>
</dbReference>
<dbReference type="Gene3D" id="3.40.50.261">
    <property type="entry name" value="Succinyl-CoA synthetase domains"/>
    <property type="match status" value="1"/>
</dbReference>
<dbReference type="Pfam" id="PF02629">
    <property type="entry name" value="CoA_binding"/>
    <property type="match status" value="1"/>
</dbReference>
<dbReference type="InterPro" id="IPR003781">
    <property type="entry name" value="CoA-bd"/>
</dbReference>
<dbReference type="InterPro" id="IPR005811">
    <property type="entry name" value="SUCC_ACL_C"/>
</dbReference>
<reference evidence="6 7" key="1">
    <citation type="journal article" date="2016" name="Nat. Commun.">
        <title>Thousands of microbial genomes shed light on interconnected biogeochemical processes in an aquifer system.</title>
        <authorList>
            <person name="Anantharaman K."/>
            <person name="Brown C.T."/>
            <person name="Hug L.A."/>
            <person name="Sharon I."/>
            <person name="Castelle C.J."/>
            <person name="Probst A.J."/>
            <person name="Thomas B.C."/>
            <person name="Singh A."/>
            <person name="Wilkins M.J."/>
            <person name="Karaoz U."/>
            <person name="Brodie E.L."/>
            <person name="Williams K.H."/>
            <person name="Hubbard S.S."/>
            <person name="Banfield J.F."/>
        </authorList>
    </citation>
    <scope>NUCLEOTIDE SEQUENCE [LARGE SCALE GENOMIC DNA]</scope>
</reference>
<dbReference type="PROSITE" id="PS01216">
    <property type="entry name" value="SUCCINYL_COA_LIG_1"/>
    <property type="match status" value="1"/>
</dbReference>
<evidence type="ECO:0000313" key="7">
    <source>
        <dbReference type="Proteomes" id="UP000177821"/>
    </source>
</evidence>
<keyword evidence="3" id="KW-0547">Nucleotide-binding</keyword>
<feature type="active site" description="Tele-phosphohistidine intermediate" evidence="4">
    <location>
        <position position="256"/>
    </location>
</feature>
<protein>
    <recommendedName>
        <fullName evidence="5">CoA-binding domain-containing protein</fullName>
    </recommendedName>
</protein>
<sequence>MFLPKAGAKLIGQGITGSEGSTATPWMTEYGTNIVAGVTPGKGGQNLSGIPIFNTLKEALIQTGKVDGTFQYVPPLFVKDAALEAIEAGVKFILIGAEKVPTKDSAIIVSYAKEKNVTLIGPSSVGIISPSRKIKIGSIGGGNPNRVFTPGNIAIISKSGGMTSEIGLHLKNNGLGVSWAVGIGGDRMIGSDFADFLMEMENDSETKASVIFGELGGTYEEKVAELVKGGRIKKPVVAFIAGEFTLTLPSEVQFGHAGAIIEGGRGKPDYKRQVLRDAGVGVADDFDNIAKLVKESLNV</sequence>
<accession>A0A1G1WQT7</accession>
<dbReference type="AlphaFoldDB" id="A0A1G1WQT7"/>
<gene>
    <name evidence="6" type="ORF">A3J50_03295</name>
</gene>
<dbReference type="Pfam" id="PF00549">
    <property type="entry name" value="Ligase_CoA"/>
    <property type="match status" value="1"/>
</dbReference>
<dbReference type="PANTHER" id="PTHR11117:SF2">
    <property type="entry name" value="SUCCINATE--COA LIGASE [ADP_GDP-FORMING] SUBUNIT ALPHA, MITOCHONDRIAL"/>
    <property type="match status" value="1"/>
</dbReference>
<dbReference type="PRINTS" id="PR01798">
    <property type="entry name" value="SCOASYNTHASE"/>
</dbReference>
<evidence type="ECO:0000259" key="5">
    <source>
        <dbReference type="SMART" id="SM00881"/>
    </source>
</evidence>
<evidence type="ECO:0000256" key="3">
    <source>
        <dbReference type="ARBA" id="ARBA00022741"/>
    </source>
</evidence>
<dbReference type="PIRSF" id="PIRSF001553">
    <property type="entry name" value="SucCS_alpha"/>
    <property type="match status" value="1"/>
</dbReference>